<dbReference type="Pfam" id="PF05001">
    <property type="entry name" value="RNA_pol_Rpb1_R"/>
    <property type="match status" value="13"/>
</dbReference>
<evidence type="ECO:0000313" key="18">
    <source>
        <dbReference type="EMBL" id="RKP07710.1"/>
    </source>
</evidence>
<accession>A0A4P9XQX4</accession>
<dbReference type="FunFam" id="1.10.132.30:FF:000001">
    <property type="entry name" value="DNA-directed RNA polymerase subunit"/>
    <property type="match status" value="1"/>
</dbReference>
<dbReference type="InterPro" id="IPR038593">
    <property type="entry name" value="RNA_pol_Rpb1_7_sf"/>
</dbReference>
<proteinExistence type="inferred from homology"/>
<evidence type="ECO:0000256" key="7">
    <source>
        <dbReference type="ARBA" id="ARBA00022723"/>
    </source>
</evidence>
<dbReference type="Pfam" id="PF04998">
    <property type="entry name" value="RNA_pol_Rpb1_5"/>
    <property type="match status" value="1"/>
</dbReference>
<evidence type="ECO:0000256" key="8">
    <source>
        <dbReference type="ARBA" id="ARBA00022737"/>
    </source>
</evidence>
<dbReference type="SMART" id="SM00663">
    <property type="entry name" value="RPOLA_N"/>
    <property type="match status" value="1"/>
</dbReference>
<dbReference type="EMBL" id="KZ992682">
    <property type="protein sequence ID" value="RKP07710.1"/>
    <property type="molecule type" value="Genomic_DNA"/>
</dbReference>
<keyword evidence="4" id="KW-0597">Phosphoprotein</keyword>
<evidence type="ECO:0000256" key="11">
    <source>
        <dbReference type="ARBA" id="ARBA00023125"/>
    </source>
</evidence>
<evidence type="ECO:0000256" key="14">
    <source>
        <dbReference type="ARBA" id="ARBA00048552"/>
    </source>
</evidence>
<dbReference type="Pfam" id="PF04992">
    <property type="entry name" value="RNA_pol_Rpb1_6"/>
    <property type="match status" value="1"/>
</dbReference>
<dbReference type="FunFam" id="2.40.40.20:FF:000019">
    <property type="entry name" value="DNA-directed RNA polymerase II subunit RPB1"/>
    <property type="match status" value="1"/>
</dbReference>
<evidence type="ECO:0000256" key="3">
    <source>
        <dbReference type="ARBA" id="ARBA00022478"/>
    </source>
</evidence>
<dbReference type="FunFam" id="3.30.1490.180:FF:000001">
    <property type="entry name" value="DNA-directed RNA polymerase subunit"/>
    <property type="match status" value="1"/>
</dbReference>
<dbReference type="Gene3D" id="3.30.1360.140">
    <property type="match status" value="1"/>
</dbReference>
<dbReference type="InterPro" id="IPR007081">
    <property type="entry name" value="RNA_pol_Rpb1_5"/>
</dbReference>
<dbReference type="GO" id="GO:0005665">
    <property type="term" value="C:RNA polymerase II, core complex"/>
    <property type="evidence" value="ECO:0007669"/>
    <property type="project" value="TreeGrafter"/>
</dbReference>
<dbReference type="Pfam" id="PF04990">
    <property type="entry name" value="RNA_pol_Rpb1_7"/>
    <property type="match status" value="1"/>
</dbReference>
<feature type="region of interest" description="Disordered" evidence="16">
    <location>
        <begin position="1220"/>
        <end position="1518"/>
    </location>
</feature>
<keyword evidence="13" id="KW-0539">Nucleus</keyword>
<evidence type="ECO:0000256" key="9">
    <source>
        <dbReference type="ARBA" id="ARBA00022833"/>
    </source>
</evidence>
<dbReference type="PANTHER" id="PTHR19376:SF37">
    <property type="entry name" value="DNA-DIRECTED RNA POLYMERASE II SUBUNIT RPB1"/>
    <property type="match status" value="1"/>
</dbReference>
<evidence type="ECO:0000256" key="16">
    <source>
        <dbReference type="SAM" id="MobiDB-lite"/>
    </source>
</evidence>
<dbReference type="Pfam" id="PF04983">
    <property type="entry name" value="RNA_pol_Rpb1_3"/>
    <property type="match status" value="1"/>
</dbReference>
<comment type="function">
    <text evidence="15">DNA-dependent RNA polymerase catalyzes the transcription of DNA into RNA using the four ribonucleoside triphosphates as substrates.</text>
</comment>
<dbReference type="OrthoDB" id="270392at2759"/>
<dbReference type="CDD" id="cd02584">
    <property type="entry name" value="RNAP_II_Rpb1_C"/>
    <property type="match status" value="1"/>
</dbReference>
<dbReference type="InterPro" id="IPR000684">
    <property type="entry name" value="RNA_pol_II_repeat_euk"/>
</dbReference>
<dbReference type="Gene3D" id="1.10.274.100">
    <property type="entry name" value="RNA polymerase Rpb1, domain 3"/>
    <property type="match status" value="1"/>
</dbReference>
<evidence type="ECO:0000256" key="1">
    <source>
        <dbReference type="ARBA" id="ARBA00004123"/>
    </source>
</evidence>
<dbReference type="Pfam" id="PF00623">
    <property type="entry name" value="RNA_pol_Rpb1_2"/>
    <property type="match status" value="1"/>
</dbReference>
<dbReference type="InterPro" id="IPR006592">
    <property type="entry name" value="RNA_pol_N"/>
</dbReference>
<keyword evidence="11" id="KW-0238">DNA-binding</keyword>
<dbReference type="InterPro" id="IPR007083">
    <property type="entry name" value="RNA_pol_Rpb1_4"/>
</dbReference>
<dbReference type="Proteomes" id="UP000271241">
    <property type="component" value="Unassembled WGS sequence"/>
</dbReference>
<keyword evidence="9" id="KW-0862">Zinc</keyword>
<evidence type="ECO:0000256" key="5">
    <source>
        <dbReference type="ARBA" id="ARBA00022679"/>
    </source>
</evidence>
<dbReference type="InterPro" id="IPR038120">
    <property type="entry name" value="Rpb1_funnel_sf"/>
</dbReference>
<evidence type="ECO:0000256" key="10">
    <source>
        <dbReference type="ARBA" id="ARBA00022842"/>
    </source>
</evidence>
<gene>
    <name evidence="18" type="ORF">THASP1DRAFT_16659</name>
</gene>
<dbReference type="Gene3D" id="1.10.150.390">
    <property type="match status" value="1"/>
</dbReference>
<feature type="non-terminal residue" evidence="18">
    <location>
        <position position="1"/>
    </location>
</feature>
<dbReference type="Gene3D" id="2.40.40.20">
    <property type="match status" value="1"/>
</dbReference>
<evidence type="ECO:0000256" key="13">
    <source>
        <dbReference type="ARBA" id="ARBA00023242"/>
    </source>
</evidence>
<dbReference type="GO" id="GO:0006368">
    <property type="term" value="P:transcription elongation by RNA polymerase II"/>
    <property type="evidence" value="ECO:0007669"/>
    <property type="project" value="UniProtKB-ARBA"/>
</dbReference>
<dbReference type="GO" id="GO:0003899">
    <property type="term" value="F:DNA-directed RNA polymerase activity"/>
    <property type="evidence" value="ECO:0007669"/>
    <property type="project" value="UniProtKB-EC"/>
</dbReference>
<dbReference type="STRING" id="78915.A0A4P9XQX4"/>
<keyword evidence="8" id="KW-0677">Repeat</keyword>
<dbReference type="Pfam" id="PF04997">
    <property type="entry name" value="RNA_pol_Rpb1_1"/>
    <property type="match status" value="1"/>
</dbReference>
<dbReference type="Pfam" id="PF05000">
    <property type="entry name" value="RNA_pol_Rpb1_4"/>
    <property type="match status" value="1"/>
</dbReference>
<dbReference type="InterPro" id="IPR007066">
    <property type="entry name" value="RNA_pol_Rpb1_3"/>
</dbReference>
<name>A0A4P9XQX4_9FUNG</name>
<dbReference type="Gene3D" id="6.10.250.2940">
    <property type="match status" value="1"/>
</dbReference>
<dbReference type="InterPro" id="IPR042102">
    <property type="entry name" value="RNA_pol_Rpb1_3_sf"/>
</dbReference>
<dbReference type="InterPro" id="IPR007075">
    <property type="entry name" value="RNA_pol_Rpb1_6"/>
</dbReference>
<dbReference type="FunFam" id="1.10.274.100:FF:000001">
    <property type="entry name" value="DNA-directed RNA polymerase subunit"/>
    <property type="match status" value="1"/>
</dbReference>
<dbReference type="InterPro" id="IPR007080">
    <property type="entry name" value="RNA_pol_Rpb1_1"/>
</dbReference>
<keyword evidence="19" id="KW-1185">Reference proteome</keyword>
<dbReference type="CDD" id="cd02733">
    <property type="entry name" value="RNAP_II_RPB1_N"/>
    <property type="match status" value="1"/>
</dbReference>
<dbReference type="GO" id="GO:0003677">
    <property type="term" value="F:DNA binding"/>
    <property type="evidence" value="ECO:0007669"/>
    <property type="project" value="UniProtKB-KW"/>
</dbReference>
<feature type="domain" description="RNA polymerase N-terminal" evidence="17">
    <location>
        <begin position="1"/>
        <end position="249"/>
    </location>
</feature>
<comment type="catalytic activity">
    <reaction evidence="14 15">
        <text>RNA(n) + a ribonucleoside 5'-triphosphate = RNA(n+1) + diphosphate</text>
        <dbReference type="Rhea" id="RHEA:21248"/>
        <dbReference type="Rhea" id="RHEA-COMP:14527"/>
        <dbReference type="Rhea" id="RHEA-COMP:17342"/>
        <dbReference type="ChEBI" id="CHEBI:33019"/>
        <dbReference type="ChEBI" id="CHEBI:61557"/>
        <dbReference type="ChEBI" id="CHEBI:140395"/>
        <dbReference type="EC" id="2.7.7.6"/>
    </reaction>
</comment>
<dbReference type="SUPFAM" id="SSF64484">
    <property type="entry name" value="beta and beta-prime subunits of DNA dependent RNA-polymerase"/>
    <property type="match status" value="1"/>
</dbReference>
<keyword evidence="10" id="KW-0460">Magnesium</keyword>
<feature type="compositionally biased region" description="Low complexity" evidence="16">
    <location>
        <begin position="1295"/>
        <end position="1495"/>
    </location>
</feature>
<protein>
    <recommendedName>
        <fullName evidence="15">DNA-directed RNA polymerase subunit</fullName>
        <ecNumber evidence="15">2.7.7.6</ecNumber>
    </recommendedName>
</protein>
<evidence type="ECO:0000259" key="17">
    <source>
        <dbReference type="SMART" id="SM00663"/>
    </source>
</evidence>
<comment type="similarity">
    <text evidence="2 15">Belongs to the RNA polymerase beta' chain family.</text>
</comment>
<feature type="compositionally biased region" description="Basic and acidic residues" evidence="16">
    <location>
        <begin position="1509"/>
        <end position="1518"/>
    </location>
</feature>
<evidence type="ECO:0000256" key="2">
    <source>
        <dbReference type="ARBA" id="ARBA00006460"/>
    </source>
</evidence>
<dbReference type="PROSITE" id="PS00115">
    <property type="entry name" value="RNA_POL_II_REPEAT"/>
    <property type="match status" value="19"/>
</dbReference>
<comment type="subcellular location">
    <subcellularLocation>
        <location evidence="1">Nucleus</location>
    </subcellularLocation>
</comment>
<evidence type="ECO:0000256" key="4">
    <source>
        <dbReference type="ARBA" id="ARBA00022553"/>
    </source>
</evidence>
<dbReference type="InterPro" id="IPR000722">
    <property type="entry name" value="RNA_pol_asu"/>
</dbReference>
<dbReference type="InterPro" id="IPR007073">
    <property type="entry name" value="RNA_pol_Rpb1_7"/>
</dbReference>
<evidence type="ECO:0000313" key="19">
    <source>
        <dbReference type="Proteomes" id="UP000271241"/>
    </source>
</evidence>
<keyword evidence="12 15" id="KW-0804">Transcription</keyword>
<dbReference type="Gene3D" id="1.10.132.30">
    <property type="match status" value="1"/>
</dbReference>
<feature type="compositionally biased region" description="Low complexity" evidence="16">
    <location>
        <begin position="1269"/>
        <end position="1286"/>
    </location>
</feature>
<dbReference type="Gene3D" id="6.20.50.80">
    <property type="match status" value="1"/>
</dbReference>
<dbReference type="Gene3D" id="3.30.1490.180">
    <property type="entry name" value="RNA polymerase ii"/>
    <property type="match status" value="1"/>
</dbReference>
<keyword evidence="5 15" id="KW-0808">Transferase</keyword>
<sequence length="1518" mass="167654">HVTEEFETLLQFHVATYMDNDIAGQPQALQKSGRPLKSIRARLKGKEGRLRGNLMGKRVDFSARTVITGDPNLSIDEVGVPLAIAKNLTFPEIVTPYNVGKLQDLVSNGPNVHPGARYVYRENGERIDLRFNRRGGDIPLQYGWRVERHLVDGDLVIFNRQPSLHKMSMMGHRVRVMPHHTFRLNLSVTTPYNADFDGDEMNMHVPQSFESKAEIQEICMVPRQIVSPQKNAPVMGIVQDTLCGINIFTRRDTFLNRQATMNILMWVPNWDGRIPAPAILKPKPLWTGKQIFSLVVPKGVSHTGAHSSNPDGEHPHLTPNDTKVLIENGELLTGIVCKKTVGVGSALIQVIMREHGPEVTKHFFNGVQYVTNYWLLQHGFSIGIGDAVADRHTMETITNTITNAKTAVDEVIYDAQQDRLDCEAGMTLRETFEYKVNRELNRARENAGKSAQNSLRRNNNVKLMVTAGSKGNYLNICQMTACVGQQNVEGKRIPFGFQYRTLPHFTKDDHTPASRGFVDNSYLRGLTPTEFFFHAMSGREGLIDTAVKTAETGYIQRRLVKALEDVMVKYDGTVRNAQGDIIQFCYGEDGMDAVHLEWQFLDNMRPSHERYDRMVKVDLMDKDGGFRPGTLDFSIVNKVNGNASVQSMLDQEYQQLIEDRRLLREFVFTSNENRRPLPVNIQRLIWNAQTIFRIDQRRPSNLHPAQITDGVEKLLDRLTVVRGDDKLSLEAQQNATLLFKAHLRCKLASRRVLEEYRLSAQAFEWILGEIETRFSTSLVHPGEMVGVLAAQSIGEPATQMTLNTFHFAGVSSKNVTLGVPRLKEVINVARDIKTPSLTVYLQPESARNIERAKEIQASIKHTDLATLTMRSEIWYDPDPARTIIEEDSEMADSYWEMEYGLGDDDADRRNPPPHVSPWLLRLQLDYRRMMDSRVTMNRDVVPKIQEYLGDDLMIVAGADNDTRGIIRCRVKMDPDKESLQEIEEDVFLRRLENSMLSNISICGIPSIKRVFMVEKKRTFLSSAGEFDSQSEWVLETDGIALKDVLSTDNVDARRTYSNNCVEILEVLGIEAARQALLIELRNVIEFDGSYVNYRHLALLCDVMTTRGHLMAITRHGINRTETGALMRCSFEETAEILFEAAAVGEEDDCQGVTENIILGQLAPLGTGCFDVMLDENMLATAADRRPPGLAEQANMAFSPGGALSPGVHLTPYHQTPYMSRSPGGLDFSLPGSPSSAIFSPTGAGGQTPGGRSPWTGGMGGAVSPFFADATSPTYSPASPGYSPSSPQIGGVTPGYSPTSPTYSPTSPNYSPTSPSYSPTSPSYSPTSPSYSPTSPSYSPTSPSYSPTSPSYSPTSPSYSPTSPSYSPTSPNAFATSPKYSPTSPTYSPTSPSYSPTSPSYSPTSPSYSPTSPTYSPTSPSYSPTSPTYSPTSPSYSPTSPSYSPTSPNYSPTSPNYSPTSPNYSPTSPNYSPTSPTYSPVRDPAASSAGAAASSGNYSPTYAPKQANGDGKDKDASGK</sequence>
<evidence type="ECO:0000256" key="6">
    <source>
        <dbReference type="ARBA" id="ARBA00022695"/>
    </source>
</evidence>
<dbReference type="GO" id="GO:0046872">
    <property type="term" value="F:metal ion binding"/>
    <property type="evidence" value="ECO:0007669"/>
    <property type="project" value="UniProtKB-KW"/>
</dbReference>
<dbReference type="InterPro" id="IPR045867">
    <property type="entry name" value="DNA-dir_RpoC_beta_prime"/>
</dbReference>
<keyword evidence="7" id="KW-0479">Metal-binding</keyword>
<evidence type="ECO:0000256" key="12">
    <source>
        <dbReference type="ARBA" id="ARBA00023163"/>
    </source>
</evidence>
<dbReference type="FunFam" id="1.10.150.390:FF:000001">
    <property type="entry name" value="DNA-directed RNA polymerase subunit"/>
    <property type="match status" value="1"/>
</dbReference>
<dbReference type="EC" id="2.7.7.6" evidence="15"/>
<dbReference type="PANTHER" id="PTHR19376">
    <property type="entry name" value="DNA-DIRECTED RNA POLYMERASE"/>
    <property type="match status" value="1"/>
</dbReference>
<keyword evidence="6 15" id="KW-0548">Nucleotidyltransferase</keyword>
<organism evidence="18 19">
    <name type="scientific">Thamnocephalis sphaerospora</name>
    <dbReference type="NCBI Taxonomy" id="78915"/>
    <lineage>
        <taxon>Eukaryota</taxon>
        <taxon>Fungi</taxon>
        <taxon>Fungi incertae sedis</taxon>
        <taxon>Zoopagomycota</taxon>
        <taxon>Zoopagomycotina</taxon>
        <taxon>Zoopagomycetes</taxon>
        <taxon>Zoopagales</taxon>
        <taxon>Sigmoideomycetaceae</taxon>
        <taxon>Thamnocephalis</taxon>
    </lineage>
</organism>
<reference evidence="19" key="1">
    <citation type="journal article" date="2018" name="Nat. Microbiol.">
        <title>Leveraging single-cell genomics to expand the fungal tree of life.</title>
        <authorList>
            <person name="Ahrendt S.R."/>
            <person name="Quandt C.A."/>
            <person name="Ciobanu D."/>
            <person name="Clum A."/>
            <person name="Salamov A."/>
            <person name="Andreopoulos B."/>
            <person name="Cheng J.F."/>
            <person name="Woyke T."/>
            <person name="Pelin A."/>
            <person name="Henrissat B."/>
            <person name="Reynolds N.K."/>
            <person name="Benny G.L."/>
            <person name="Smith M.E."/>
            <person name="James T.Y."/>
            <person name="Grigoriev I.V."/>
        </authorList>
    </citation>
    <scope>NUCLEOTIDE SEQUENCE [LARGE SCALE GENOMIC DNA]</scope>
    <source>
        <strain evidence="19">RSA 1356</strain>
    </source>
</reference>
<keyword evidence="3 15" id="KW-0240">DNA-directed RNA polymerase</keyword>
<evidence type="ECO:0000256" key="15">
    <source>
        <dbReference type="RuleBase" id="RU004279"/>
    </source>
</evidence>